<dbReference type="RefSeq" id="WP_093750911.1">
    <property type="nucleotide sequence ID" value="NZ_BSYN01000002.1"/>
</dbReference>
<proteinExistence type="inferred from homology"/>
<evidence type="ECO:0000313" key="4">
    <source>
        <dbReference type="EMBL" id="SDW42532.1"/>
    </source>
</evidence>
<gene>
    <name evidence="4" type="ORF">SAMN05660923_00697</name>
</gene>
<dbReference type="AlphaFoldDB" id="A0A1H2TF74"/>
<dbReference type="PROSITE" id="PS50983">
    <property type="entry name" value="FE_B12_PBP"/>
    <property type="match status" value="1"/>
</dbReference>
<organism evidence="4 5">
    <name type="scientific">Tepidimicrobium xylanilyticum</name>
    <dbReference type="NCBI Taxonomy" id="1123352"/>
    <lineage>
        <taxon>Bacteria</taxon>
        <taxon>Bacillati</taxon>
        <taxon>Bacillota</taxon>
        <taxon>Tissierellia</taxon>
        <taxon>Tissierellales</taxon>
        <taxon>Tepidimicrobiaceae</taxon>
        <taxon>Tepidimicrobium</taxon>
    </lineage>
</organism>
<dbReference type="InterPro" id="IPR050902">
    <property type="entry name" value="ABC_Transporter_SBP"/>
</dbReference>
<comment type="similarity">
    <text evidence="1">Belongs to the bacterial solute-binding protein 8 family.</text>
</comment>
<evidence type="ECO:0000259" key="3">
    <source>
        <dbReference type="PROSITE" id="PS50983"/>
    </source>
</evidence>
<protein>
    <submittedName>
        <fullName evidence="4">Iron complex transport system substrate-binding protein</fullName>
    </submittedName>
</protein>
<dbReference type="Gene3D" id="3.40.50.1980">
    <property type="entry name" value="Nitrogenase molybdenum iron protein domain"/>
    <property type="match status" value="2"/>
</dbReference>
<dbReference type="EMBL" id="FNNG01000002">
    <property type="protein sequence ID" value="SDW42532.1"/>
    <property type="molecule type" value="Genomic_DNA"/>
</dbReference>
<evidence type="ECO:0000313" key="5">
    <source>
        <dbReference type="Proteomes" id="UP000198828"/>
    </source>
</evidence>
<dbReference type="PANTHER" id="PTHR30535:SF34">
    <property type="entry name" value="MOLYBDATE-BINDING PROTEIN MOLA"/>
    <property type="match status" value="1"/>
</dbReference>
<dbReference type="CDD" id="cd01147">
    <property type="entry name" value="HemV-2"/>
    <property type="match status" value="1"/>
</dbReference>
<sequence length="371" mass="41088">MGKKLSLLLVLIISSMWILTSCNQSDGMVNNDRSLTSKKAGTVEIIDMSGRSIVLEKPVERVVAIGSALRIYTYINGTEKLVGAERNQQSAETGRPYILANPELEQLPLVGEGFPANPDPELLIKVNPDLIIAGDILDIAEIEELEKKTGIPIAVVTTGVSTVFDGDMYKSLRIIGEIVDRTDRAEELIGFMEGCKKELLELTKNIPEDKKPSIYIGGVSYKGMHGIESTLGNSPILNAIRAKNVVDELGKTGSVMIDKEQLLEWDPDVIVIDENGLNLVKEDYSKYPDYYNSLSAVKNGRVYGQLPHTSYYSNIETAIADAYFLGKILYPDEFKDIDVIEKADEIYTFMLGKPLYSIMADRFGGYEKIDL</sequence>
<accession>A0A1H2TF74</accession>
<dbReference type="Proteomes" id="UP000198828">
    <property type="component" value="Unassembled WGS sequence"/>
</dbReference>
<dbReference type="InterPro" id="IPR002491">
    <property type="entry name" value="ABC_transptr_periplasmic_BD"/>
</dbReference>
<evidence type="ECO:0000256" key="2">
    <source>
        <dbReference type="SAM" id="SignalP"/>
    </source>
</evidence>
<dbReference type="OrthoDB" id="9787830at2"/>
<evidence type="ECO:0000256" key="1">
    <source>
        <dbReference type="ARBA" id="ARBA00008814"/>
    </source>
</evidence>
<dbReference type="Pfam" id="PF01497">
    <property type="entry name" value="Peripla_BP_2"/>
    <property type="match status" value="1"/>
</dbReference>
<dbReference type="PANTHER" id="PTHR30535">
    <property type="entry name" value="VITAMIN B12-BINDING PROTEIN"/>
    <property type="match status" value="1"/>
</dbReference>
<feature type="domain" description="Fe/B12 periplasmic-binding" evidence="3">
    <location>
        <begin position="61"/>
        <end position="333"/>
    </location>
</feature>
<dbReference type="SUPFAM" id="SSF53807">
    <property type="entry name" value="Helical backbone' metal receptor"/>
    <property type="match status" value="1"/>
</dbReference>
<name>A0A1H2TF74_9FIRM</name>
<feature type="chain" id="PRO_5038707169" evidence="2">
    <location>
        <begin position="21"/>
        <end position="371"/>
    </location>
</feature>
<keyword evidence="2" id="KW-0732">Signal</keyword>
<reference evidence="4 5" key="1">
    <citation type="submission" date="2016-10" db="EMBL/GenBank/DDBJ databases">
        <authorList>
            <person name="de Groot N.N."/>
        </authorList>
    </citation>
    <scope>NUCLEOTIDE SEQUENCE [LARGE SCALE GENOMIC DNA]</scope>
    <source>
        <strain evidence="4 5">DSM 23310</strain>
    </source>
</reference>
<keyword evidence="5" id="KW-1185">Reference proteome</keyword>
<feature type="signal peptide" evidence="2">
    <location>
        <begin position="1"/>
        <end position="20"/>
    </location>
</feature>
<dbReference type="PROSITE" id="PS51257">
    <property type="entry name" value="PROKAR_LIPOPROTEIN"/>
    <property type="match status" value="1"/>
</dbReference>